<dbReference type="Pfam" id="PF00096">
    <property type="entry name" value="zf-C2H2"/>
    <property type="match status" value="4"/>
</dbReference>
<evidence type="ECO:0000256" key="2">
    <source>
        <dbReference type="ARBA" id="ARBA00022737"/>
    </source>
</evidence>
<keyword evidence="1" id="KW-0479">Metal-binding</keyword>
<accession>A0AAN6F2N6</accession>
<dbReference type="GO" id="GO:0000785">
    <property type="term" value="C:chromatin"/>
    <property type="evidence" value="ECO:0007669"/>
    <property type="project" value="TreeGrafter"/>
</dbReference>
<dbReference type="InterPro" id="IPR036236">
    <property type="entry name" value="Znf_C2H2_sf"/>
</dbReference>
<feature type="domain" description="C2H2-type" evidence="7">
    <location>
        <begin position="230"/>
        <end position="259"/>
    </location>
</feature>
<feature type="domain" description="C2H2-type" evidence="7">
    <location>
        <begin position="202"/>
        <end position="229"/>
    </location>
</feature>
<protein>
    <recommendedName>
        <fullName evidence="7">C2H2-type domain-containing protein</fullName>
    </recommendedName>
</protein>
<keyword evidence="4" id="KW-0862">Zinc</keyword>
<evidence type="ECO:0000256" key="6">
    <source>
        <dbReference type="SAM" id="MobiDB-lite"/>
    </source>
</evidence>
<dbReference type="GO" id="GO:0005667">
    <property type="term" value="C:transcription regulator complex"/>
    <property type="evidence" value="ECO:0007669"/>
    <property type="project" value="TreeGrafter"/>
</dbReference>
<dbReference type="Gene3D" id="3.30.160.60">
    <property type="entry name" value="Classic Zinc Finger"/>
    <property type="match status" value="4"/>
</dbReference>
<dbReference type="SUPFAM" id="SSF57667">
    <property type="entry name" value="beta-beta-alpha zinc fingers"/>
    <property type="match status" value="2"/>
</dbReference>
<dbReference type="FunFam" id="3.30.160.60:FF:000125">
    <property type="entry name" value="Putative zinc finger protein 143"/>
    <property type="match status" value="1"/>
</dbReference>
<evidence type="ECO:0000259" key="7">
    <source>
        <dbReference type="PROSITE" id="PS50157"/>
    </source>
</evidence>
<evidence type="ECO:0000256" key="1">
    <source>
        <dbReference type="ARBA" id="ARBA00022723"/>
    </source>
</evidence>
<dbReference type="GO" id="GO:0000978">
    <property type="term" value="F:RNA polymerase II cis-regulatory region sequence-specific DNA binding"/>
    <property type="evidence" value="ECO:0007669"/>
    <property type="project" value="TreeGrafter"/>
</dbReference>
<name>A0AAN6F2N6_EXODE</name>
<dbReference type="FunFam" id="3.30.160.60:FF:000072">
    <property type="entry name" value="zinc finger protein 143 isoform X1"/>
    <property type="match status" value="1"/>
</dbReference>
<evidence type="ECO:0000256" key="5">
    <source>
        <dbReference type="PROSITE-ProRule" id="PRU00042"/>
    </source>
</evidence>
<keyword evidence="2" id="KW-0677">Repeat</keyword>
<dbReference type="SMART" id="SM00355">
    <property type="entry name" value="ZnF_C2H2"/>
    <property type="match status" value="4"/>
</dbReference>
<feature type="region of interest" description="Disordered" evidence="6">
    <location>
        <begin position="1"/>
        <end position="34"/>
    </location>
</feature>
<dbReference type="PROSITE" id="PS00028">
    <property type="entry name" value="ZINC_FINGER_C2H2_1"/>
    <property type="match status" value="4"/>
</dbReference>
<dbReference type="AlphaFoldDB" id="A0AAN6F2N6"/>
<dbReference type="GO" id="GO:0000981">
    <property type="term" value="F:DNA-binding transcription factor activity, RNA polymerase II-specific"/>
    <property type="evidence" value="ECO:0007669"/>
    <property type="project" value="UniProtKB-ARBA"/>
</dbReference>
<dbReference type="FunFam" id="3.30.160.60:FF:000690">
    <property type="entry name" value="Zinc finger protein 354C"/>
    <property type="match status" value="1"/>
</dbReference>
<dbReference type="PROSITE" id="PS50157">
    <property type="entry name" value="ZINC_FINGER_C2H2_2"/>
    <property type="match status" value="4"/>
</dbReference>
<reference evidence="8" key="1">
    <citation type="submission" date="2023-01" db="EMBL/GenBank/DDBJ databases">
        <title>Exophiala dermititidis isolated from Cystic Fibrosis Patient.</title>
        <authorList>
            <person name="Kurbessoian T."/>
            <person name="Crocker A."/>
            <person name="Murante D."/>
            <person name="Hogan D.A."/>
            <person name="Stajich J.E."/>
        </authorList>
    </citation>
    <scope>NUCLEOTIDE SEQUENCE</scope>
    <source>
        <strain evidence="8">Ex8</strain>
    </source>
</reference>
<evidence type="ECO:0000256" key="4">
    <source>
        <dbReference type="ARBA" id="ARBA00022833"/>
    </source>
</evidence>
<evidence type="ECO:0000313" key="9">
    <source>
        <dbReference type="Proteomes" id="UP001161757"/>
    </source>
</evidence>
<dbReference type="Proteomes" id="UP001161757">
    <property type="component" value="Unassembled WGS sequence"/>
</dbReference>
<feature type="domain" description="C2H2-type" evidence="7">
    <location>
        <begin position="144"/>
        <end position="171"/>
    </location>
</feature>
<keyword evidence="3 5" id="KW-0863">Zinc-finger</keyword>
<feature type="region of interest" description="Disordered" evidence="6">
    <location>
        <begin position="321"/>
        <end position="421"/>
    </location>
</feature>
<evidence type="ECO:0000256" key="3">
    <source>
        <dbReference type="ARBA" id="ARBA00022771"/>
    </source>
</evidence>
<proteinExistence type="predicted"/>
<feature type="compositionally biased region" description="Polar residues" evidence="6">
    <location>
        <begin position="337"/>
        <end position="348"/>
    </location>
</feature>
<dbReference type="InterPro" id="IPR013087">
    <property type="entry name" value="Znf_C2H2_type"/>
</dbReference>
<comment type="caution">
    <text evidence="8">The sequence shown here is derived from an EMBL/GenBank/DDBJ whole genome shotgun (WGS) entry which is preliminary data.</text>
</comment>
<dbReference type="PANTHER" id="PTHR14003:SF20">
    <property type="entry name" value="FINGER DOMAIN PROTEIN, PUTATIVE (AFU_ORTHOLOGUE AFUA_4G10380)-RELATED"/>
    <property type="match status" value="1"/>
</dbReference>
<dbReference type="PANTHER" id="PTHR14003">
    <property type="entry name" value="TRANSCRIPTIONAL REPRESSOR PROTEIN YY"/>
    <property type="match status" value="1"/>
</dbReference>
<evidence type="ECO:0000313" key="8">
    <source>
        <dbReference type="EMBL" id="KAJ8995259.1"/>
    </source>
</evidence>
<dbReference type="FunFam" id="3.30.160.60:FF:000925">
    <property type="entry name" value="Zinc finger protein 668"/>
    <property type="match status" value="1"/>
</dbReference>
<sequence>MQTSGFRFNAGQFPKPQNGIAVQQASRPPPAFPAKGGMDIGGLLNARNAAAADAELRRQLQQSMQMNGGVAYSMSHNQGPTMAHHPQHTMQPPSGLPYGALGQHQHNPQMYAQSYIPRQQENQNALDDNFGAIKPKPVGAPKAFACSTCQKGFARRSDLARHERIHSGIRPHACDYPGCGKQFIQRSALTVHARVHTGEKPHMCERCGKPFSDSSSLARHRRIHSGKRPYKCPYANCQKTFTRRTTLTRHMNHHTGTIEQAAAETNAKLSTTQAQSQSLYGSTSGSSRNSTASPADRQLSVSPNTALPAATNQMQRQGSDYGYISQNHSLPPHMRTDFQQNASRQSPSLGGHNLHNYTSAPQQQRPTTSNPSNYGPPRPMEPPATGTGSGGASPHMGALGWGSPNAGNLPNPPTMDNYAYPDPGYGGHPMYYPGSSIRRPQSTEPEGYDIRARHPHMAHHVPITADWSAMPIAVQDHRQERYVM</sequence>
<feature type="compositionally biased region" description="Polar residues" evidence="6">
    <location>
        <begin position="355"/>
        <end position="373"/>
    </location>
</feature>
<feature type="domain" description="C2H2-type" evidence="7">
    <location>
        <begin position="172"/>
        <end position="201"/>
    </location>
</feature>
<dbReference type="EMBL" id="JAJGCB010000001">
    <property type="protein sequence ID" value="KAJ8995259.1"/>
    <property type="molecule type" value="Genomic_DNA"/>
</dbReference>
<gene>
    <name evidence="8" type="ORF">HRR80_000037</name>
</gene>
<feature type="compositionally biased region" description="Low complexity" evidence="6">
    <location>
        <begin position="275"/>
        <end position="293"/>
    </location>
</feature>
<feature type="region of interest" description="Disordered" evidence="6">
    <location>
        <begin position="265"/>
        <end position="302"/>
    </location>
</feature>
<dbReference type="GO" id="GO:0008270">
    <property type="term" value="F:zinc ion binding"/>
    <property type="evidence" value="ECO:0007669"/>
    <property type="project" value="UniProtKB-KW"/>
</dbReference>
<organism evidence="8 9">
    <name type="scientific">Exophiala dermatitidis</name>
    <name type="common">Black yeast-like fungus</name>
    <name type="synonym">Wangiella dermatitidis</name>
    <dbReference type="NCBI Taxonomy" id="5970"/>
    <lineage>
        <taxon>Eukaryota</taxon>
        <taxon>Fungi</taxon>
        <taxon>Dikarya</taxon>
        <taxon>Ascomycota</taxon>
        <taxon>Pezizomycotina</taxon>
        <taxon>Eurotiomycetes</taxon>
        <taxon>Chaetothyriomycetidae</taxon>
        <taxon>Chaetothyriales</taxon>
        <taxon>Herpotrichiellaceae</taxon>
        <taxon>Exophiala</taxon>
    </lineage>
</organism>